<gene>
    <name evidence="1" type="ORF">GALL_283470</name>
</gene>
<reference evidence="1" key="1">
    <citation type="submission" date="2016-10" db="EMBL/GenBank/DDBJ databases">
        <title>Sequence of Gallionella enrichment culture.</title>
        <authorList>
            <person name="Poehlein A."/>
            <person name="Muehling M."/>
            <person name="Daniel R."/>
        </authorList>
    </citation>
    <scope>NUCLEOTIDE SEQUENCE</scope>
</reference>
<protein>
    <recommendedName>
        <fullName evidence="2">Protein containing DUF484</fullName>
    </recommendedName>
</protein>
<dbReference type="EMBL" id="MLJW01000316">
    <property type="protein sequence ID" value="OIQ89782.1"/>
    <property type="molecule type" value="Genomic_DNA"/>
</dbReference>
<dbReference type="Gene3D" id="3.30.450.40">
    <property type="match status" value="1"/>
</dbReference>
<accession>A0A1J5R1F1</accession>
<proteinExistence type="predicted"/>
<organism evidence="1">
    <name type="scientific">mine drainage metagenome</name>
    <dbReference type="NCBI Taxonomy" id="410659"/>
    <lineage>
        <taxon>unclassified sequences</taxon>
        <taxon>metagenomes</taxon>
        <taxon>ecological metagenomes</taxon>
    </lineage>
</organism>
<sequence length="233" mass="26124">MTTTQQENQTKITAEQISAFLRSEPHFFEQHANLLSDIFLPSPHGSGVISLAERQQLAQRDKIRMLEGITTQMIKNAEENEVISEKVHKLSVQLLTNQSFITLQEQISEILELEFSVSQSLLRIWIRPSNSAITQDDVFTAVDEDFSSWVMSLAAPYCGTRPAASGNLLDENLHSFAFIPLAKQSVNQRAFGVLILGAEDKNRFKSDMGTMYLERIGELVATALVNHLFALNL</sequence>
<comment type="caution">
    <text evidence="1">The sequence shown here is derived from an EMBL/GenBank/DDBJ whole genome shotgun (WGS) entry which is preliminary data.</text>
</comment>
<evidence type="ECO:0008006" key="2">
    <source>
        <dbReference type="Google" id="ProtNLM"/>
    </source>
</evidence>
<dbReference type="InterPro" id="IPR029016">
    <property type="entry name" value="GAF-like_dom_sf"/>
</dbReference>
<dbReference type="PANTHER" id="PTHR38765:SF1">
    <property type="entry name" value="DUF484 DOMAIN-CONTAINING PROTEIN"/>
    <property type="match status" value="1"/>
</dbReference>
<dbReference type="InterPro" id="IPR007435">
    <property type="entry name" value="DUF484"/>
</dbReference>
<name>A0A1J5R1F1_9ZZZZ</name>
<dbReference type="Pfam" id="PF04340">
    <property type="entry name" value="DUF484"/>
    <property type="match status" value="1"/>
</dbReference>
<evidence type="ECO:0000313" key="1">
    <source>
        <dbReference type="EMBL" id="OIQ89782.1"/>
    </source>
</evidence>
<dbReference type="AlphaFoldDB" id="A0A1J5R1F1"/>
<dbReference type="PANTHER" id="PTHR38765">
    <property type="entry name" value="DUF484 DOMAIN-CONTAINING PROTEIN"/>
    <property type="match status" value="1"/>
</dbReference>